<keyword evidence="1" id="KW-0472">Membrane</keyword>
<organism evidence="2">
    <name type="scientific">Helicotheca tamesis</name>
    <dbReference type="NCBI Taxonomy" id="374047"/>
    <lineage>
        <taxon>Eukaryota</taxon>
        <taxon>Sar</taxon>
        <taxon>Stramenopiles</taxon>
        <taxon>Ochrophyta</taxon>
        <taxon>Bacillariophyta</taxon>
        <taxon>Mediophyceae</taxon>
        <taxon>Lithodesmiophycidae</taxon>
        <taxon>Lithodesmiales</taxon>
        <taxon>Lithodesmiaceae</taxon>
        <taxon>Helicotheca</taxon>
    </lineage>
</organism>
<accession>A0A7S2IGE7</accession>
<sequence>MQTSTKPIESLKVPPQSAFGHSGPKLLPLNPLLVISLIPLLPTYCFINRGFTIWFHWVIILYLLTSVEFLRRFLIFLGVSISAGWYAAIANDFLRHSRFCDILYMNMPEVMLSFMTDGEGNLIYTTSSLCIMALSHALDTFLHPGVTYLLWRAHCRSGGTVQTLMTWPVIVSTFIFSRFWSCFHIYYNSGKFGVYYFGHDIYILNNLDSFLPSYASEGVFFLGAVVWKISQMRKNHECCH</sequence>
<dbReference type="EMBL" id="HBGV01019323">
    <property type="protein sequence ID" value="CAD9518188.1"/>
    <property type="molecule type" value="Transcribed_RNA"/>
</dbReference>
<evidence type="ECO:0000256" key="1">
    <source>
        <dbReference type="SAM" id="Phobius"/>
    </source>
</evidence>
<evidence type="ECO:0000313" key="2">
    <source>
        <dbReference type="EMBL" id="CAD9518188.1"/>
    </source>
</evidence>
<proteinExistence type="predicted"/>
<feature type="transmembrane region" description="Helical" evidence="1">
    <location>
        <begin position="32"/>
        <end position="57"/>
    </location>
</feature>
<dbReference type="AlphaFoldDB" id="A0A7S2IGE7"/>
<protein>
    <submittedName>
        <fullName evidence="2">Uncharacterized protein</fullName>
    </submittedName>
</protein>
<name>A0A7S2IGE7_9STRA</name>
<keyword evidence="1" id="KW-1133">Transmembrane helix</keyword>
<reference evidence="2" key="1">
    <citation type="submission" date="2021-01" db="EMBL/GenBank/DDBJ databases">
        <authorList>
            <person name="Corre E."/>
            <person name="Pelletier E."/>
            <person name="Niang G."/>
            <person name="Scheremetjew M."/>
            <person name="Finn R."/>
            <person name="Kale V."/>
            <person name="Holt S."/>
            <person name="Cochrane G."/>
            <person name="Meng A."/>
            <person name="Brown T."/>
            <person name="Cohen L."/>
        </authorList>
    </citation>
    <scope>NUCLEOTIDE SEQUENCE</scope>
    <source>
        <strain evidence="2">CCMP826</strain>
    </source>
</reference>
<gene>
    <name evidence="2" type="ORF">HTAM1171_LOCUS11976</name>
</gene>
<keyword evidence="1" id="KW-0812">Transmembrane</keyword>